<dbReference type="Proteomes" id="UP000008144">
    <property type="component" value="Chromosome 5"/>
</dbReference>
<evidence type="ECO:0000256" key="1">
    <source>
        <dbReference type="ARBA" id="ARBA00022690"/>
    </source>
</evidence>
<dbReference type="Pfam" id="PF00014">
    <property type="entry name" value="Kunitz_BPTI"/>
    <property type="match status" value="1"/>
</dbReference>
<dbReference type="InParanoid" id="A0A1W2WLF6"/>
<evidence type="ECO:0000313" key="7">
    <source>
        <dbReference type="Proteomes" id="UP000008144"/>
    </source>
</evidence>
<dbReference type="GO" id="GO:0004867">
    <property type="term" value="F:serine-type endopeptidase inhibitor activity"/>
    <property type="evidence" value="ECO:0007669"/>
    <property type="project" value="UniProtKB-KW"/>
</dbReference>
<sequence length="266" mass="30058">MHYQLIILAILALVSVTKQQTFDIATVPIRVQSYCSSKMAVRGTCRATFNRYTFNQATNECEHLVFGGCGTTRNIFLTREECERDCKRTETQMRALRSSSQSCTFQVNLGRDCSINNPSDIGLCLNYSPTNLTQHSCLSFGCCWDSILRICYQKASQTVETHCQIKYADEFGFYGKLNFQGDRRYPSGWSGQLSFSRSVAGGFCLLRDQVEPSGIQVSSTTMNDRRFFFLHGTQPVYEGHNVAVLFSGSYGNANFNHQRCSQLNYP</sequence>
<dbReference type="KEGG" id="cin:100178954"/>
<accession>F6YPA2</accession>
<dbReference type="AlphaFoldDB" id="A0A1W2WLF6"/>
<dbReference type="Ensembl" id="ENSCINT00000009107.3">
    <property type="protein sequence ID" value="ENSCINP00000009107.3"/>
    <property type="gene ID" value="ENSCING00000004406.3"/>
</dbReference>
<keyword evidence="4" id="KW-0732">Signal</keyword>
<reference evidence="6" key="3">
    <citation type="submission" date="2025-08" db="UniProtKB">
        <authorList>
            <consortium name="Ensembl"/>
        </authorList>
    </citation>
    <scope>IDENTIFICATION</scope>
</reference>
<keyword evidence="2" id="KW-0722">Serine protease inhibitor</keyword>
<proteinExistence type="predicted"/>
<dbReference type="OrthoDB" id="4473401at2759"/>
<dbReference type="GeneID" id="100178954"/>
<dbReference type="GeneTree" id="ENSGT01150000290396"/>
<dbReference type="Gene3D" id="4.10.410.10">
    <property type="entry name" value="Pancreatic trypsin inhibitor Kunitz domain"/>
    <property type="match status" value="1"/>
</dbReference>
<accession>A0A1W2WLF6</accession>
<dbReference type="RefSeq" id="XP_026690343.1">
    <property type="nucleotide sequence ID" value="XM_026834542.1"/>
</dbReference>
<evidence type="ECO:0000313" key="6">
    <source>
        <dbReference type="Ensembl" id="ENSCINP00000009107.3"/>
    </source>
</evidence>
<gene>
    <name evidence="6" type="primary">LOC100178954</name>
</gene>
<feature type="signal peptide" evidence="4">
    <location>
        <begin position="1"/>
        <end position="19"/>
    </location>
</feature>
<evidence type="ECO:0000256" key="4">
    <source>
        <dbReference type="SAM" id="SignalP"/>
    </source>
</evidence>
<keyword evidence="7" id="KW-1185">Reference proteome</keyword>
<dbReference type="CDD" id="cd00109">
    <property type="entry name" value="Kunitz-type"/>
    <property type="match status" value="1"/>
</dbReference>
<reference evidence="6" key="4">
    <citation type="submission" date="2025-09" db="UniProtKB">
        <authorList>
            <consortium name="Ensembl"/>
        </authorList>
    </citation>
    <scope>IDENTIFICATION</scope>
</reference>
<dbReference type="PANTHER" id="PTHR47247">
    <property type="entry name" value="KUNITZ-TYPE PROTEASE INHIBITOR 2"/>
    <property type="match status" value="1"/>
</dbReference>
<feature type="chain" id="PRO_5014069074" evidence="4">
    <location>
        <begin position="20"/>
        <end position="266"/>
    </location>
</feature>
<dbReference type="SMART" id="SM00131">
    <property type="entry name" value="KU"/>
    <property type="match status" value="1"/>
</dbReference>
<dbReference type="InterPro" id="IPR002223">
    <property type="entry name" value="Kunitz_BPTI"/>
</dbReference>
<reference evidence="6" key="2">
    <citation type="journal article" date="2008" name="Genome Biol.">
        <title>Improved genome assembly and evidence-based global gene model set for the chordate Ciona intestinalis: new insight into intron and operon populations.</title>
        <authorList>
            <person name="Satou Y."/>
            <person name="Mineta K."/>
            <person name="Ogasawara M."/>
            <person name="Sasakura Y."/>
            <person name="Shoguchi E."/>
            <person name="Ueno K."/>
            <person name="Yamada L."/>
            <person name="Matsumoto J."/>
            <person name="Wasserscheid J."/>
            <person name="Dewar K."/>
            <person name="Wiley G.B."/>
            <person name="Macmil S.L."/>
            <person name="Roe B.A."/>
            <person name="Zeller R.W."/>
            <person name="Hastings K.E."/>
            <person name="Lemaire P."/>
            <person name="Lindquist E."/>
            <person name="Endo T."/>
            <person name="Hotta K."/>
            <person name="Inaba K."/>
        </authorList>
    </citation>
    <scope>NUCLEOTIDE SEQUENCE [LARGE SCALE GENOMIC DNA]</scope>
    <source>
        <strain evidence="6">wild type</strain>
    </source>
</reference>
<dbReference type="InterPro" id="IPR036880">
    <property type="entry name" value="Kunitz_BPTI_sf"/>
</dbReference>
<keyword evidence="3" id="KW-1015">Disulfide bond</keyword>
<protein>
    <submittedName>
        <fullName evidence="6">Kunitz-type protease inhibitor 1-like</fullName>
    </submittedName>
</protein>
<dbReference type="PANTHER" id="PTHR47247:SF1">
    <property type="entry name" value="KUNITZ-TYPE PROTEASE INHIBITOR 2"/>
    <property type="match status" value="1"/>
</dbReference>
<dbReference type="PROSITE" id="PS50279">
    <property type="entry name" value="BPTI_KUNITZ_2"/>
    <property type="match status" value="1"/>
</dbReference>
<evidence type="ECO:0000259" key="5">
    <source>
        <dbReference type="PROSITE" id="PS50279"/>
    </source>
</evidence>
<evidence type="ECO:0000256" key="2">
    <source>
        <dbReference type="ARBA" id="ARBA00022900"/>
    </source>
</evidence>
<dbReference type="RefSeq" id="XP_002129651.1">
    <property type="nucleotide sequence ID" value="XM_002129615.4"/>
</dbReference>
<name>A0A1W2WLF6_CIOIN</name>
<evidence type="ECO:0000256" key="3">
    <source>
        <dbReference type="ARBA" id="ARBA00023157"/>
    </source>
</evidence>
<dbReference type="EMBL" id="EAAA01002109">
    <property type="status" value="NOT_ANNOTATED_CDS"/>
    <property type="molecule type" value="Genomic_DNA"/>
</dbReference>
<feature type="domain" description="BPTI/Kunitz inhibitor" evidence="5">
    <location>
        <begin position="35"/>
        <end position="86"/>
    </location>
</feature>
<organism evidence="6 7">
    <name type="scientific">Ciona intestinalis</name>
    <name type="common">Transparent sea squirt</name>
    <name type="synonym">Ascidia intestinalis</name>
    <dbReference type="NCBI Taxonomy" id="7719"/>
    <lineage>
        <taxon>Eukaryota</taxon>
        <taxon>Metazoa</taxon>
        <taxon>Chordata</taxon>
        <taxon>Tunicata</taxon>
        <taxon>Ascidiacea</taxon>
        <taxon>Phlebobranchia</taxon>
        <taxon>Cionidae</taxon>
        <taxon>Ciona</taxon>
    </lineage>
</organism>
<dbReference type="RefSeq" id="XP_018667426.1">
    <property type="nucleotide sequence ID" value="XM_018811881.2"/>
</dbReference>
<reference evidence="7" key="1">
    <citation type="journal article" date="2002" name="Science">
        <title>The draft genome of Ciona intestinalis: insights into chordate and vertebrate origins.</title>
        <authorList>
            <person name="Dehal P."/>
            <person name="Satou Y."/>
            <person name="Campbell R.K."/>
            <person name="Chapman J."/>
            <person name="Degnan B."/>
            <person name="De Tomaso A."/>
            <person name="Davidson B."/>
            <person name="Di Gregorio A."/>
            <person name="Gelpke M."/>
            <person name="Goodstein D.M."/>
            <person name="Harafuji N."/>
            <person name="Hastings K.E."/>
            <person name="Ho I."/>
            <person name="Hotta K."/>
            <person name="Huang W."/>
            <person name="Kawashima T."/>
            <person name="Lemaire P."/>
            <person name="Martinez D."/>
            <person name="Meinertzhagen I.A."/>
            <person name="Necula S."/>
            <person name="Nonaka M."/>
            <person name="Putnam N."/>
            <person name="Rash S."/>
            <person name="Saiga H."/>
            <person name="Satake M."/>
            <person name="Terry A."/>
            <person name="Yamada L."/>
            <person name="Wang H.G."/>
            <person name="Awazu S."/>
            <person name="Azumi K."/>
            <person name="Boore J."/>
            <person name="Branno M."/>
            <person name="Chin-Bow S."/>
            <person name="DeSantis R."/>
            <person name="Doyle S."/>
            <person name="Francino P."/>
            <person name="Keys D.N."/>
            <person name="Haga S."/>
            <person name="Hayashi H."/>
            <person name="Hino K."/>
            <person name="Imai K.S."/>
            <person name="Inaba K."/>
            <person name="Kano S."/>
            <person name="Kobayashi K."/>
            <person name="Kobayashi M."/>
            <person name="Lee B.I."/>
            <person name="Makabe K.W."/>
            <person name="Manohar C."/>
            <person name="Matassi G."/>
            <person name="Medina M."/>
            <person name="Mochizuki Y."/>
            <person name="Mount S."/>
            <person name="Morishita T."/>
            <person name="Miura S."/>
            <person name="Nakayama A."/>
            <person name="Nishizaka S."/>
            <person name="Nomoto H."/>
            <person name="Ohta F."/>
            <person name="Oishi K."/>
            <person name="Rigoutsos I."/>
            <person name="Sano M."/>
            <person name="Sasaki A."/>
            <person name="Sasakura Y."/>
            <person name="Shoguchi E."/>
            <person name="Shin-i T."/>
            <person name="Spagnuolo A."/>
            <person name="Stainier D."/>
            <person name="Suzuki M.M."/>
            <person name="Tassy O."/>
            <person name="Takatori N."/>
            <person name="Tokuoka M."/>
            <person name="Yagi K."/>
            <person name="Yoshizaki F."/>
            <person name="Wada S."/>
            <person name="Zhang C."/>
            <person name="Hyatt P.D."/>
            <person name="Larimer F."/>
            <person name="Detter C."/>
            <person name="Doggett N."/>
            <person name="Glavina T."/>
            <person name="Hawkins T."/>
            <person name="Richardson P."/>
            <person name="Lucas S."/>
            <person name="Kohara Y."/>
            <person name="Levine M."/>
            <person name="Satoh N."/>
            <person name="Rokhsar D.S."/>
        </authorList>
    </citation>
    <scope>NUCLEOTIDE SEQUENCE [LARGE SCALE GENOMIC DNA]</scope>
</reference>
<keyword evidence="1" id="KW-0646">Protease inhibitor</keyword>
<dbReference type="SUPFAM" id="SSF57362">
    <property type="entry name" value="BPTI-like"/>
    <property type="match status" value="1"/>
</dbReference>